<comment type="function">
    <text evidence="5">Involved in formation and maintenance of cell shape.</text>
</comment>
<keyword evidence="3 5" id="KW-0133">Cell shape</keyword>
<evidence type="ECO:0000256" key="3">
    <source>
        <dbReference type="ARBA" id="ARBA00022960"/>
    </source>
</evidence>
<comment type="similarity">
    <text evidence="1 5">Belongs to the MreC family.</text>
</comment>
<feature type="domain" description="Rod shape-determining protein MreC beta-barrel core" evidence="7">
    <location>
        <begin position="126"/>
        <end position="279"/>
    </location>
</feature>
<evidence type="ECO:0000256" key="4">
    <source>
        <dbReference type="ARBA" id="ARBA00032089"/>
    </source>
</evidence>
<dbReference type="InterPro" id="IPR042175">
    <property type="entry name" value="Cell/Rod_MreC_2"/>
</dbReference>
<dbReference type="PIRSF" id="PIRSF038471">
    <property type="entry name" value="MreC"/>
    <property type="match status" value="1"/>
</dbReference>
<dbReference type="Gene3D" id="1.20.5.490">
    <property type="entry name" value="Single helix bin"/>
    <property type="match status" value="1"/>
</dbReference>
<dbReference type="PANTHER" id="PTHR34138:SF1">
    <property type="entry name" value="CELL SHAPE-DETERMINING PROTEIN MREC"/>
    <property type="match status" value="1"/>
</dbReference>
<reference evidence="8" key="2">
    <citation type="submission" date="2021-04" db="EMBL/GenBank/DDBJ databases">
        <authorList>
            <person name="Gilroy R."/>
        </authorList>
    </citation>
    <scope>NUCLEOTIDE SEQUENCE</scope>
    <source>
        <strain evidence="8">F6-6636</strain>
    </source>
</reference>
<proteinExistence type="inferred from homology"/>
<dbReference type="Pfam" id="PF04085">
    <property type="entry name" value="MreC"/>
    <property type="match status" value="1"/>
</dbReference>
<sequence length="285" mass="30767">MKKFFSNKKLIVLMVALIFSIGFITMSVTVRNKSKTPSFIQRFGNNIVGAASRVISMPMNAVKSSVDAVVNLTNTYEENTKLKAQLDKLAQTEATNQTLRSENKQLKQQLKLDNTLTDYDYVNAAVMLRSPDNWQNILIINHGSDEGIQKNMSVMAGSGLVGRVVEVNRNNAKVELISTDNKSANRFAAQINTDKGVVNGIITGYDKKSGDLILGQINTSDGVKNGDKVITSGLGGSTPKGLLIGTVENTHKDDYGLSTVIAVKPAANLSDLSVVTIVKRSMAGD</sequence>
<organism evidence="8 9">
    <name type="scientific">Candidatus Paralactobacillus gallistercoris</name>
    <dbReference type="NCBI Taxonomy" id="2838724"/>
    <lineage>
        <taxon>Bacteria</taxon>
        <taxon>Bacillati</taxon>
        <taxon>Bacillota</taxon>
        <taxon>Bacilli</taxon>
        <taxon>Lactobacillales</taxon>
        <taxon>Lactobacillaceae</taxon>
        <taxon>Lactobacillus</taxon>
    </lineage>
</organism>
<evidence type="ECO:0000256" key="2">
    <source>
        <dbReference type="ARBA" id="ARBA00013855"/>
    </source>
</evidence>
<evidence type="ECO:0000313" key="9">
    <source>
        <dbReference type="Proteomes" id="UP000777303"/>
    </source>
</evidence>
<dbReference type="InterPro" id="IPR055342">
    <property type="entry name" value="MreC_beta-barrel_core"/>
</dbReference>
<protein>
    <recommendedName>
        <fullName evidence="2 5">Cell shape-determining protein MreC</fullName>
    </recommendedName>
    <alternativeName>
        <fullName evidence="4 5">Cell shape protein MreC</fullName>
    </alternativeName>
</protein>
<comment type="caution">
    <text evidence="8">The sequence shown here is derived from an EMBL/GenBank/DDBJ whole genome shotgun (WGS) entry which is preliminary data.</text>
</comment>
<evidence type="ECO:0000256" key="6">
    <source>
        <dbReference type="SAM" id="Coils"/>
    </source>
</evidence>
<dbReference type="Proteomes" id="UP000777303">
    <property type="component" value="Unassembled WGS sequence"/>
</dbReference>
<dbReference type="InterPro" id="IPR042177">
    <property type="entry name" value="Cell/Rod_1"/>
</dbReference>
<gene>
    <name evidence="8" type="primary">mreC</name>
    <name evidence="8" type="ORF">H9901_05160</name>
</gene>
<dbReference type="PANTHER" id="PTHR34138">
    <property type="entry name" value="CELL SHAPE-DETERMINING PROTEIN MREC"/>
    <property type="match status" value="1"/>
</dbReference>
<dbReference type="GO" id="GO:0008360">
    <property type="term" value="P:regulation of cell shape"/>
    <property type="evidence" value="ECO:0007669"/>
    <property type="project" value="UniProtKB-KW"/>
</dbReference>
<evidence type="ECO:0000256" key="5">
    <source>
        <dbReference type="PIRNR" id="PIRNR038471"/>
    </source>
</evidence>
<dbReference type="AlphaFoldDB" id="A0A948TK43"/>
<dbReference type="EMBL" id="JAHLFS010000063">
    <property type="protein sequence ID" value="MBU3852069.1"/>
    <property type="molecule type" value="Genomic_DNA"/>
</dbReference>
<evidence type="ECO:0000313" key="8">
    <source>
        <dbReference type="EMBL" id="MBU3852069.1"/>
    </source>
</evidence>
<dbReference type="NCBIfam" id="TIGR00219">
    <property type="entry name" value="mreC"/>
    <property type="match status" value="1"/>
</dbReference>
<dbReference type="Gene3D" id="2.40.10.350">
    <property type="entry name" value="Rod shape-determining protein MreC, domain 2"/>
    <property type="match status" value="1"/>
</dbReference>
<dbReference type="Gene3D" id="2.40.10.340">
    <property type="entry name" value="Rod shape-determining protein MreC, domain 1"/>
    <property type="match status" value="1"/>
</dbReference>
<name>A0A948TK43_9LACO</name>
<dbReference type="GO" id="GO:0005886">
    <property type="term" value="C:plasma membrane"/>
    <property type="evidence" value="ECO:0007669"/>
    <property type="project" value="TreeGrafter"/>
</dbReference>
<accession>A0A948TK43</accession>
<reference evidence="8" key="1">
    <citation type="journal article" date="2021" name="PeerJ">
        <title>Extensive microbial diversity within the chicken gut microbiome revealed by metagenomics and culture.</title>
        <authorList>
            <person name="Gilroy R."/>
            <person name="Ravi A."/>
            <person name="Getino M."/>
            <person name="Pursley I."/>
            <person name="Horton D.L."/>
            <person name="Alikhan N.F."/>
            <person name="Baker D."/>
            <person name="Gharbi K."/>
            <person name="Hall N."/>
            <person name="Watson M."/>
            <person name="Adriaenssens E.M."/>
            <person name="Foster-Nyarko E."/>
            <person name="Jarju S."/>
            <person name="Secka A."/>
            <person name="Antonio M."/>
            <person name="Oren A."/>
            <person name="Chaudhuri R.R."/>
            <person name="La Ragione R."/>
            <person name="Hildebrand F."/>
            <person name="Pallen M.J."/>
        </authorList>
    </citation>
    <scope>NUCLEOTIDE SEQUENCE</scope>
    <source>
        <strain evidence="8">F6-6636</strain>
    </source>
</reference>
<evidence type="ECO:0000259" key="7">
    <source>
        <dbReference type="Pfam" id="PF04085"/>
    </source>
</evidence>
<evidence type="ECO:0000256" key="1">
    <source>
        <dbReference type="ARBA" id="ARBA00009369"/>
    </source>
</evidence>
<feature type="coiled-coil region" evidence="6">
    <location>
        <begin position="72"/>
        <end position="109"/>
    </location>
</feature>
<keyword evidence="6" id="KW-0175">Coiled coil</keyword>
<dbReference type="InterPro" id="IPR007221">
    <property type="entry name" value="MreC"/>
</dbReference>